<dbReference type="AlphaFoldDB" id="M1DQW7"/>
<proteinExistence type="predicted"/>
<evidence type="ECO:0000256" key="1">
    <source>
        <dbReference type="SAM" id="MobiDB-lite"/>
    </source>
</evidence>
<dbReference type="Proteomes" id="UP000011115">
    <property type="component" value="Unassembled WGS sequence"/>
</dbReference>
<evidence type="ECO:0000259" key="2">
    <source>
        <dbReference type="Pfam" id="PF20167"/>
    </source>
</evidence>
<evidence type="ECO:0000313" key="3">
    <source>
        <dbReference type="EnsemblPlants" id="PGSC0003DMT400092938"/>
    </source>
</evidence>
<dbReference type="InParanoid" id="M1DQW7"/>
<dbReference type="EnsemblPlants" id="PGSC0003DMT400092938">
    <property type="protein sequence ID" value="PGSC0003DMT400092938"/>
    <property type="gene ID" value="PGSC0003DMG400042509"/>
</dbReference>
<organism evidence="3 4">
    <name type="scientific">Solanum tuberosum</name>
    <name type="common">Potato</name>
    <dbReference type="NCBI Taxonomy" id="4113"/>
    <lineage>
        <taxon>Eukaryota</taxon>
        <taxon>Viridiplantae</taxon>
        <taxon>Streptophyta</taxon>
        <taxon>Embryophyta</taxon>
        <taxon>Tracheophyta</taxon>
        <taxon>Spermatophyta</taxon>
        <taxon>Magnoliopsida</taxon>
        <taxon>eudicotyledons</taxon>
        <taxon>Gunneridae</taxon>
        <taxon>Pentapetalae</taxon>
        <taxon>asterids</taxon>
        <taxon>lamiids</taxon>
        <taxon>Solanales</taxon>
        <taxon>Solanaceae</taxon>
        <taxon>Solanoideae</taxon>
        <taxon>Solaneae</taxon>
        <taxon>Solanum</taxon>
    </lineage>
</organism>
<reference evidence="3" key="2">
    <citation type="submission" date="2015-06" db="UniProtKB">
        <authorList>
            <consortium name="EnsemblPlants"/>
        </authorList>
    </citation>
    <scope>IDENTIFICATION</scope>
    <source>
        <strain evidence="3">DM1-3 516 R44</strain>
    </source>
</reference>
<feature type="region of interest" description="Disordered" evidence="1">
    <location>
        <begin position="260"/>
        <end position="292"/>
    </location>
</feature>
<reference evidence="4" key="1">
    <citation type="journal article" date="2011" name="Nature">
        <title>Genome sequence and analysis of the tuber crop potato.</title>
        <authorList>
            <consortium name="The Potato Genome Sequencing Consortium"/>
        </authorList>
    </citation>
    <scope>NUCLEOTIDE SEQUENCE [LARGE SCALE GENOMIC DNA]</scope>
    <source>
        <strain evidence="4">cv. DM1-3 516 R44</strain>
    </source>
</reference>
<dbReference type="Gramene" id="PGSC0003DMT400092938">
    <property type="protein sequence ID" value="PGSC0003DMT400092938"/>
    <property type="gene ID" value="PGSC0003DMG400042509"/>
</dbReference>
<keyword evidence="4" id="KW-1185">Reference proteome</keyword>
<dbReference type="HOGENOM" id="CLU_029307_2_3_1"/>
<dbReference type="PANTHER" id="PTHR33180:SF31">
    <property type="entry name" value="POLYPROTEIN PROTEIN"/>
    <property type="match status" value="1"/>
</dbReference>
<dbReference type="PaxDb" id="4113-PGSC0003DMT400092938"/>
<feature type="domain" description="Putative plant transposon protein" evidence="2">
    <location>
        <begin position="3"/>
        <end position="63"/>
    </location>
</feature>
<dbReference type="InterPro" id="IPR046796">
    <property type="entry name" value="Transposase_32_dom"/>
</dbReference>
<name>M1DQW7_SOLTU</name>
<evidence type="ECO:0000313" key="4">
    <source>
        <dbReference type="Proteomes" id="UP000011115"/>
    </source>
</evidence>
<sequence length="292" mass="31574">MLSQIESILLHLKAACLRCIIDGTSLNLGMIVGLEMVMRDNQCQTSLPLPLLITELCRRARVPFDAKKDVKVIPTSSTDIRRIETECLKDKAAKKKAAPVHTSPVVDTETLPTEAVFPTHTPRPSSIYSAATSMTLSSSTAPLPPRYVYDFGTVEIADMLVDSDMPPPTIGDEVRADEVAAAEFEAETDESLYFFKFNQLNKLIDEVRADEVASAEFEAETDEEQLGVDEETTYDGLTEVEEAMVQSAVQISLLDTSMAGSSGASVDVKPGTNVQDQNVAPGIDAPTDGATL</sequence>
<dbReference type="Pfam" id="PF20167">
    <property type="entry name" value="Transposase_32"/>
    <property type="match status" value="1"/>
</dbReference>
<protein>
    <recommendedName>
        <fullName evidence="2">Putative plant transposon protein domain-containing protein</fullName>
    </recommendedName>
</protein>
<accession>M1DQW7</accession>
<dbReference type="PANTHER" id="PTHR33180">
    <property type="entry name" value="PHOTOSYSTEM II CP43 REACTION CENTER PROTEIN"/>
    <property type="match status" value="1"/>
</dbReference>